<keyword evidence="1" id="KW-0732">Signal</keyword>
<name>A0A1J1HN61_9DIPT</name>
<proteinExistence type="predicted"/>
<keyword evidence="3" id="KW-1185">Reference proteome</keyword>
<dbReference type="Gene3D" id="3.30.60.30">
    <property type="match status" value="1"/>
</dbReference>
<evidence type="ECO:0000256" key="1">
    <source>
        <dbReference type="SAM" id="SignalP"/>
    </source>
</evidence>
<dbReference type="AlphaFoldDB" id="A0A1J1HN61"/>
<dbReference type="Proteomes" id="UP000183832">
    <property type="component" value="Unassembled WGS sequence"/>
</dbReference>
<dbReference type="OrthoDB" id="10367656at2759"/>
<accession>A0A1J1HN61</accession>
<sequence length="87" mass="9672">MTLKVFFFIPLLLAIVSMCFAVEKVAIPDECAQSCPPTGQQLCAKNTVTQQLGVFDSDCIFGRYNSCTKIAQKYEFVRYGDCSTDNV</sequence>
<protein>
    <submittedName>
        <fullName evidence="2">CLUMA_CG001466, isoform A</fullName>
    </submittedName>
</protein>
<gene>
    <name evidence="2" type="ORF">CLUMA_CG001466</name>
</gene>
<feature type="signal peptide" evidence="1">
    <location>
        <begin position="1"/>
        <end position="21"/>
    </location>
</feature>
<evidence type="ECO:0000313" key="3">
    <source>
        <dbReference type="Proteomes" id="UP000183832"/>
    </source>
</evidence>
<reference evidence="2 3" key="1">
    <citation type="submission" date="2015-04" db="EMBL/GenBank/DDBJ databases">
        <authorList>
            <person name="Syromyatnikov M.Y."/>
            <person name="Popov V.N."/>
        </authorList>
    </citation>
    <scope>NUCLEOTIDE SEQUENCE [LARGE SCALE GENOMIC DNA]</scope>
</reference>
<organism evidence="2 3">
    <name type="scientific">Clunio marinus</name>
    <dbReference type="NCBI Taxonomy" id="568069"/>
    <lineage>
        <taxon>Eukaryota</taxon>
        <taxon>Metazoa</taxon>
        <taxon>Ecdysozoa</taxon>
        <taxon>Arthropoda</taxon>
        <taxon>Hexapoda</taxon>
        <taxon>Insecta</taxon>
        <taxon>Pterygota</taxon>
        <taxon>Neoptera</taxon>
        <taxon>Endopterygota</taxon>
        <taxon>Diptera</taxon>
        <taxon>Nematocera</taxon>
        <taxon>Chironomoidea</taxon>
        <taxon>Chironomidae</taxon>
        <taxon>Clunio</taxon>
    </lineage>
</organism>
<dbReference type="EMBL" id="CVRI01000004">
    <property type="protein sequence ID" value="CRK87673.1"/>
    <property type="molecule type" value="Genomic_DNA"/>
</dbReference>
<feature type="chain" id="PRO_5013040421" evidence="1">
    <location>
        <begin position="22"/>
        <end position="87"/>
    </location>
</feature>
<evidence type="ECO:0000313" key="2">
    <source>
        <dbReference type="EMBL" id="CRK87673.1"/>
    </source>
</evidence>